<dbReference type="EMBL" id="CP014873">
    <property type="protein sequence ID" value="ANK62106.1"/>
    <property type="molecule type" value="Genomic_DNA"/>
</dbReference>
<gene>
    <name evidence="1" type="ORF">AYR53_04575</name>
</gene>
<name>A0A192H2D7_9LACO</name>
<reference evidence="1 2" key="1">
    <citation type="submission" date="2016-03" db="EMBL/GenBank/DDBJ databases">
        <title>Pediococcus and Lactobacillus from brewery environment - whole genome sequencing and assembly.</title>
        <authorList>
            <person name="Behr J."/>
            <person name="Geissler A.J."/>
            <person name="Vogel R.F."/>
        </authorList>
    </citation>
    <scope>NUCLEOTIDE SEQUENCE [LARGE SCALE GENOMIC DNA]</scope>
    <source>
        <strain evidence="1 2">TMW 1.1989</strain>
    </source>
</reference>
<dbReference type="GeneID" id="42981517"/>
<accession>A0A192H2D7</accession>
<keyword evidence="2" id="KW-1185">Reference proteome</keyword>
<evidence type="ECO:0000313" key="1">
    <source>
        <dbReference type="EMBL" id="ANK62106.1"/>
    </source>
</evidence>
<dbReference type="OrthoDB" id="2310627at2"/>
<dbReference type="Proteomes" id="UP000078582">
    <property type="component" value="Chromosome"/>
</dbReference>
<proteinExistence type="predicted"/>
<dbReference type="AlphaFoldDB" id="A0A192H2D7"/>
<protein>
    <submittedName>
        <fullName evidence="1">Uncharacterized protein</fullName>
    </submittedName>
</protein>
<dbReference type="STRING" id="375175.AYR53_04575"/>
<evidence type="ECO:0000313" key="2">
    <source>
        <dbReference type="Proteomes" id="UP000078582"/>
    </source>
</evidence>
<dbReference type="RefSeq" id="WP_068278963.1">
    <property type="nucleotide sequence ID" value="NZ_CP014873.1"/>
</dbReference>
<organism evidence="1 2">
    <name type="scientific">Loigolactobacillus backii</name>
    <dbReference type="NCBI Taxonomy" id="375175"/>
    <lineage>
        <taxon>Bacteria</taxon>
        <taxon>Bacillati</taxon>
        <taxon>Bacillota</taxon>
        <taxon>Bacilli</taxon>
        <taxon>Lactobacillales</taxon>
        <taxon>Lactobacillaceae</taxon>
        <taxon>Loigolactobacillus</taxon>
    </lineage>
</organism>
<sequence>MAHFHIDHSALVGESPDKTKAAEQTPPKAEFQNVFDFPDFVEMRPQLRSAVHTVAAESFDQPVLPVKIERMAVALEEQMERETRKYEQQTFVYANQKTEVNDLIRLYTHVLQVISRTTAIDTDIEDLIFAVNSTRRDLQKLPTHTGTGPLYDADSAREIIPDTFYDLVIRQLAQPYFLTADHEMKRKNVTKKGQHLVARMTAYAFRDWDAYLTHEYDAQHLVKNERNLSDFDYYEKSKNVELKYADKAYAQVFADTYQDFLNLLVPTYLERFEIQTTPLPEKLQQNAKLRIQLQSAVRKHFLIDAAGFEHVMEAPTTEINNKFKFYEENF</sequence>